<organism evidence="1">
    <name type="scientific">marine sediment metagenome</name>
    <dbReference type="NCBI Taxonomy" id="412755"/>
    <lineage>
        <taxon>unclassified sequences</taxon>
        <taxon>metagenomes</taxon>
        <taxon>ecological metagenomes</taxon>
    </lineage>
</organism>
<dbReference type="EMBL" id="LAZR01019070">
    <property type="protein sequence ID" value="KKL93898.1"/>
    <property type="molecule type" value="Genomic_DNA"/>
</dbReference>
<feature type="non-terminal residue" evidence="1">
    <location>
        <position position="443"/>
    </location>
</feature>
<name>A0A0F9G5C0_9ZZZZ</name>
<accession>A0A0F9G5C0</accession>
<sequence length="443" mass="47371">MTTLAELRQGIRDIRGEGNLTQPGVSLGQDIRRLVRPERVPTWMEATFGAAQFGALDIGSSVLRRASALIPGDEDFLQQGGNFLEAYKRRNPQFAPQQVDSAFELLTTPKALVGVTASQVPFFASLLAIAGISFAFLPAGIALGTAAIGSFLLSYAVEGQGAFDDAIASGATRAQAERTANIVGPISAGIELLQVGAALKFAGRAKGRLIAKAVKATEKRLSNLGRVGGESLTADIIRLSAVEGLQEALQGTVHEAGALASFGKPIEKGFLDRRLQEFIGVIPSAVLFGGGLRALPSSKFKDAITGKDLQVSQDSGVIDSPERDQLRDTFLQMGKTSKEVNAGMVIVDMIAGTFARQNNVSPNEFFKQKFAFDLVDRASAEQILFQEKADVGDFINQLDEMLFDPEIEKAFADGGGQLPAGRVRKFLQQKGVRKEQLIWTGIS</sequence>
<comment type="caution">
    <text evidence="1">The sequence shown here is derived from an EMBL/GenBank/DDBJ whole genome shotgun (WGS) entry which is preliminary data.</text>
</comment>
<gene>
    <name evidence="1" type="ORF">LCGC14_1870070</name>
</gene>
<reference evidence="1" key="1">
    <citation type="journal article" date="2015" name="Nature">
        <title>Complex archaea that bridge the gap between prokaryotes and eukaryotes.</title>
        <authorList>
            <person name="Spang A."/>
            <person name="Saw J.H."/>
            <person name="Jorgensen S.L."/>
            <person name="Zaremba-Niedzwiedzka K."/>
            <person name="Martijn J."/>
            <person name="Lind A.E."/>
            <person name="van Eijk R."/>
            <person name="Schleper C."/>
            <person name="Guy L."/>
            <person name="Ettema T.J."/>
        </authorList>
    </citation>
    <scope>NUCLEOTIDE SEQUENCE</scope>
</reference>
<protein>
    <submittedName>
        <fullName evidence="1">Uncharacterized protein</fullName>
    </submittedName>
</protein>
<evidence type="ECO:0000313" key="1">
    <source>
        <dbReference type="EMBL" id="KKL93898.1"/>
    </source>
</evidence>
<dbReference type="AlphaFoldDB" id="A0A0F9G5C0"/>
<proteinExistence type="predicted"/>